<dbReference type="RefSeq" id="WP_161009682.1">
    <property type="nucleotide sequence ID" value="NZ_WWCN01000024.1"/>
</dbReference>
<proteinExistence type="predicted"/>
<protein>
    <submittedName>
        <fullName evidence="3">Alpha/beta fold hydrolase</fullName>
    </submittedName>
</protein>
<dbReference type="GO" id="GO:0016020">
    <property type="term" value="C:membrane"/>
    <property type="evidence" value="ECO:0007669"/>
    <property type="project" value="TreeGrafter"/>
</dbReference>
<evidence type="ECO:0000259" key="2">
    <source>
        <dbReference type="Pfam" id="PF12697"/>
    </source>
</evidence>
<dbReference type="PANTHER" id="PTHR43798:SF31">
    <property type="entry name" value="AB HYDROLASE SUPERFAMILY PROTEIN YCLE"/>
    <property type="match status" value="1"/>
</dbReference>
<dbReference type="AlphaFoldDB" id="A0A6L8KKB2"/>
<dbReference type="InterPro" id="IPR029058">
    <property type="entry name" value="AB_hydrolase_fold"/>
</dbReference>
<dbReference type="Proteomes" id="UP000479335">
    <property type="component" value="Unassembled WGS sequence"/>
</dbReference>
<dbReference type="InterPro" id="IPR000073">
    <property type="entry name" value="AB_hydrolase_1"/>
</dbReference>
<feature type="domain" description="AB hydrolase-1" evidence="2">
    <location>
        <begin position="30"/>
        <end position="266"/>
    </location>
</feature>
<evidence type="ECO:0000256" key="1">
    <source>
        <dbReference type="ARBA" id="ARBA00022801"/>
    </source>
</evidence>
<dbReference type="Gene3D" id="3.40.50.1820">
    <property type="entry name" value="alpha/beta hydrolase"/>
    <property type="match status" value="1"/>
</dbReference>
<reference evidence="3 4" key="1">
    <citation type="submission" date="2019-12" db="EMBL/GenBank/DDBJ databases">
        <title>Novel species isolated from a subtropical stream in China.</title>
        <authorList>
            <person name="Lu H."/>
        </authorList>
    </citation>
    <scope>NUCLEOTIDE SEQUENCE [LARGE SCALE GENOMIC DNA]</scope>
    <source>
        <strain evidence="3 4">FT135W</strain>
    </source>
</reference>
<dbReference type="InterPro" id="IPR050266">
    <property type="entry name" value="AB_hydrolase_sf"/>
</dbReference>
<comment type="caution">
    <text evidence="3">The sequence shown here is derived from an EMBL/GenBank/DDBJ whole genome shotgun (WGS) entry which is preliminary data.</text>
</comment>
<dbReference type="PANTHER" id="PTHR43798">
    <property type="entry name" value="MONOACYLGLYCEROL LIPASE"/>
    <property type="match status" value="1"/>
</dbReference>
<accession>A0A6L8KKB2</accession>
<keyword evidence="1 3" id="KW-0378">Hydrolase</keyword>
<dbReference type="EMBL" id="WWCN01000024">
    <property type="protein sequence ID" value="MYM26242.1"/>
    <property type="molecule type" value="Genomic_DNA"/>
</dbReference>
<sequence length="277" mass="30188">MDKQFEGMGKTLVAADHRTNYHEVGQGKPLFLLHGSGPGVSGWGNWKGVMNELGEELRVIVPDIAGFGFTEFKQDSKYDIKLWVRHLIGIMDALGIKKASFVGNSFGGALAIGLALFDKARVDRIVLLGTPAGEFEQTPGLRSAATYEPSMEAMEAAMRLFPYDQSIITPEMVRSRYEASARPGAQDALKRLIPQPNPDGPTIVKGFPVAAVAGIEAPTLVLHGREDRVVPVQCGLLLAQSIPGADLHLFGKCGHWVQVERRADFLRLVRDFVGQPE</sequence>
<dbReference type="Pfam" id="PF12697">
    <property type="entry name" value="Abhydrolase_6"/>
    <property type="match status" value="1"/>
</dbReference>
<dbReference type="SUPFAM" id="SSF53474">
    <property type="entry name" value="alpha/beta-Hydrolases"/>
    <property type="match status" value="1"/>
</dbReference>
<dbReference type="PRINTS" id="PR00111">
    <property type="entry name" value="ABHYDROLASE"/>
</dbReference>
<gene>
    <name evidence="3" type="ORF">GTP46_26790</name>
</gene>
<name>A0A6L8KKB2_9BURK</name>
<evidence type="ECO:0000313" key="4">
    <source>
        <dbReference type="Proteomes" id="UP000479335"/>
    </source>
</evidence>
<dbReference type="GO" id="GO:0016787">
    <property type="term" value="F:hydrolase activity"/>
    <property type="evidence" value="ECO:0007669"/>
    <property type="project" value="UniProtKB-KW"/>
</dbReference>
<organism evidence="3 4">
    <name type="scientific">Duganella flavida</name>
    <dbReference type="NCBI Taxonomy" id="2692175"/>
    <lineage>
        <taxon>Bacteria</taxon>
        <taxon>Pseudomonadati</taxon>
        <taxon>Pseudomonadota</taxon>
        <taxon>Betaproteobacteria</taxon>
        <taxon>Burkholderiales</taxon>
        <taxon>Oxalobacteraceae</taxon>
        <taxon>Telluria group</taxon>
        <taxon>Duganella</taxon>
    </lineage>
</organism>
<evidence type="ECO:0000313" key="3">
    <source>
        <dbReference type="EMBL" id="MYM26242.1"/>
    </source>
</evidence>
<keyword evidence="4" id="KW-1185">Reference proteome</keyword>